<organism evidence="2 3">
    <name type="scientific">Oidiodendron maius (strain Zn)</name>
    <dbReference type="NCBI Taxonomy" id="913774"/>
    <lineage>
        <taxon>Eukaryota</taxon>
        <taxon>Fungi</taxon>
        <taxon>Dikarya</taxon>
        <taxon>Ascomycota</taxon>
        <taxon>Pezizomycotina</taxon>
        <taxon>Leotiomycetes</taxon>
        <taxon>Leotiomycetes incertae sedis</taxon>
        <taxon>Myxotrichaceae</taxon>
        <taxon>Oidiodendron</taxon>
    </lineage>
</organism>
<keyword evidence="1" id="KW-0175">Coiled coil</keyword>
<keyword evidence="3" id="KW-1185">Reference proteome</keyword>
<reference evidence="3" key="2">
    <citation type="submission" date="2015-01" db="EMBL/GenBank/DDBJ databases">
        <title>Evolutionary Origins and Diversification of the Mycorrhizal Mutualists.</title>
        <authorList>
            <consortium name="DOE Joint Genome Institute"/>
            <consortium name="Mycorrhizal Genomics Consortium"/>
            <person name="Kohler A."/>
            <person name="Kuo A."/>
            <person name="Nagy L.G."/>
            <person name="Floudas D."/>
            <person name="Copeland A."/>
            <person name="Barry K.W."/>
            <person name="Cichocki N."/>
            <person name="Veneault-Fourrey C."/>
            <person name="LaButti K."/>
            <person name="Lindquist E.A."/>
            <person name="Lipzen A."/>
            <person name="Lundell T."/>
            <person name="Morin E."/>
            <person name="Murat C."/>
            <person name="Riley R."/>
            <person name="Ohm R."/>
            <person name="Sun H."/>
            <person name="Tunlid A."/>
            <person name="Henrissat B."/>
            <person name="Grigoriev I.V."/>
            <person name="Hibbett D.S."/>
            <person name="Martin F."/>
        </authorList>
    </citation>
    <scope>NUCLEOTIDE SEQUENCE [LARGE SCALE GENOMIC DNA]</scope>
    <source>
        <strain evidence="3">Zn</strain>
    </source>
</reference>
<evidence type="ECO:0000313" key="3">
    <source>
        <dbReference type="Proteomes" id="UP000054321"/>
    </source>
</evidence>
<dbReference type="EMBL" id="KN832870">
    <property type="protein sequence ID" value="KIN08804.1"/>
    <property type="molecule type" value="Genomic_DNA"/>
</dbReference>
<feature type="coiled-coil region" evidence="1">
    <location>
        <begin position="31"/>
        <end position="84"/>
    </location>
</feature>
<dbReference type="HOGENOM" id="CLU_440110_0_0_1"/>
<dbReference type="Proteomes" id="UP000054321">
    <property type="component" value="Unassembled WGS sequence"/>
</dbReference>
<evidence type="ECO:0000256" key="1">
    <source>
        <dbReference type="SAM" id="Coils"/>
    </source>
</evidence>
<gene>
    <name evidence="2" type="ORF">OIDMADRAFT_175521</name>
</gene>
<dbReference type="InParanoid" id="A0A0C3DBT6"/>
<protein>
    <submittedName>
        <fullName evidence="2">Uncharacterized protein</fullName>
    </submittedName>
</protein>
<proteinExistence type="predicted"/>
<accession>A0A0C3DBT6</accession>
<dbReference type="STRING" id="913774.A0A0C3DBT6"/>
<dbReference type="AlphaFoldDB" id="A0A0C3DBT6"/>
<sequence length="595" mass="66100">MLPPPGAPDVLTLATVAYKLYDTYKGAPDRLRGLCEDIRGLEIVLKRLENRLIIQESGLTEKERAELEDVKLQASNVLGELQQNVPSSKALDPWVRLKWPQSRVDSLRLRITSICTQIAAFNSSILPPPVGTASTESSQQQILTTLDDILIGLRNLGRPESMASTLMEEGGDSPPLKNQEPSLMEDLKQEMAKHGISEAQINDNREMILRWVARAAAAGFLDQPFEEPLAQAEDVEETWEVISATYGPAVVTSAMQRIFDVHNGRNKPSEIQFSVTNETFGGDSFPNNLKGFSMVWRRIRRRGRKVIYSTPMKVFAEEGNRLSVDLGRTLPFIEDKDDTANGGIRIISACWHNCDVTDRVSTLVKSGQYTIMATGAELLTSDPCPAYLKVLSATWTYPGTGVTSSQFSVRTAREYGHLNIPPHLNILCADWSCVDITTVLQTRINQEQTLNLDTNNLFQLVPDPWFGHYKAISIIYQYGSGPLELLVARDGAGVILIKPYKTFHQTYSWQLNYDIGNDITILAVIWGLQPILETPALQKALKEGKIPCSTEFFGIDGWGGKIKTCQVFLRNARTGETSCIAEREGSILTLPSAQQ</sequence>
<dbReference type="OrthoDB" id="2444812at2759"/>
<name>A0A0C3DBT6_OIDMZ</name>
<reference evidence="2 3" key="1">
    <citation type="submission" date="2014-04" db="EMBL/GenBank/DDBJ databases">
        <authorList>
            <consortium name="DOE Joint Genome Institute"/>
            <person name="Kuo A."/>
            <person name="Martino E."/>
            <person name="Perotto S."/>
            <person name="Kohler A."/>
            <person name="Nagy L.G."/>
            <person name="Floudas D."/>
            <person name="Copeland A."/>
            <person name="Barry K.W."/>
            <person name="Cichocki N."/>
            <person name="Veneault-Fourrey C."/>
            <person name="LaButti K."/>
            <person name="Lindquist E.A."/>
            <person name="Lipzen A."/>
            <person name="Lundell T."/>
            <person name="Morin E."/>
            <person name="Murat C."/>
            <person name="Sun H."/>
            <person name="Tunlid A."/>
            <person name="Henrissat B."/>
            <person name="Grigoriev I.V."/>
            <person name="Hibbett D.S."/>
            <person name="Martin F."/>
            <person name="Nordberg H.P."/>
            <person name="Cantor M.N."/>
            <person name="Hua S.X."/>
        </authorList>
    </citation>
    <scope>NUCLEOTIDE SEQUENCE [LARGE SCALE GENOMIC DNA]</scope>
    <source>
        <strain evidence="2 3">Zn</strain>
    </source>
</reference>
<evidence type="ECO:0000313" key="2">
    <source>
        <dbReference type="EMBL" id="KIN08804.1"/>
    </source>
</evidence>